<evidence type="ECO:0000256" key="1">
    <source>
        <dbReference type="SAM" id="MobiDB-lite"/>
    </source>
</evidence>
<accession>A0A1B8HTN3</accession>
<dbReference type="RefSeq" id="WP_067398062.1">
    <property type="nucleotide sequence ID" value="NZ_LZEY01000001.1"/>
</dbReference>
<comment type="caution">
    <text evidence="2">The sequence shown here is derived from an EMBL/GenBank/DDBJ whole genome shotgun (WGS) entry which is preliminary data.</text>
</comment>
<organism evidence="2 3">
    <name type="scientific">Morganella psychrotolerans</name>
    <dbReference type="NCBI Taxonomy" id="368603"/>
    <lineage>
        <taxon>Bacteria</taxon>
        <taxon>Pseudomonadati</taxon>
        <taxon>Pseudomonadota</taxon>
        <taxon>Gammaproteobacteria</taxon>
        <taxon>Enterobacterales</taxon>
        <taxon>Morganellaceae</taxon>
        <taxon>Morganella</taxon>
    </lineage>
</organism>
<dbReference type="PROSITE" id="PS51257">
    <property type="entry name" value="PROKAR_LIPOPROTEIN"/>
    <property type="match status" value="1"/>
</dbReference>
<proteinExistence type="predicted"/>
<protein>
    <recommendedName>
        <fullName evidence="4">Lipoprotein</fullName>
    </recommendedName>
</protein>
<dbReference type="AlphaFoldDB" id="A0A1B8HTN3"/>
<keyword evidence="3" id="KW-1185">Reference proteome</keyword>
<gene>
    <name evidence="2" type="ORF">AYY18_00370</name>
</gene>
<dbReference type="OrthoDB" id="6464236at2"/>
<reference evidence="3" key="1">
    <citation type="submission" date="2016-06" db="EMBL/GenBank/DDBJ databases">
        <authorList>
            <person name="Butler K."/>
        </authorList>
    </citation>
    <scope>NUCLEOTIDE SEQUENCE [LARGE SCALE GENOMIC DNA]</scope>
    <source>
        <strain evidence="3">GCSL-Mp20</strain>
    </source>
</reference>
<evidence type="ECO:0000313" key="3">
    <source>
        <dbReference type="Proteomes" id="UP000092377"/>
    </source>
</evidence>
<dbReference type="Proteomes" id="UP000092377">
    <property type="component" value="Unassembled WGS sequence"/>
</dbReference>
<feature type="region of interest" description="Disordered" evidence="1">
    <location>
        <begin position="21"/>
        <end position="47"/>
    </location>
</feature>
<evidence type="ECO:0008006" key="4">
    <source>
        <dbReference type="Google" id="ProtNLM"/>
    </source>
</evidence>
<evidence type="ECO:0000313" key="2">
    <source>
        <dbReference type="EMBL" id="OBU13247.1"/>
    </source>
</evidence>
<dbReference type="EMBL" id="LZEY01000001">
    <property type="protein sequence ID" value="OBU13247.1"/>
    <property type="molecule type" value="Genomic_DNA"/>
</dbReference>
<sequence length="60" mass="6706">MHKIILSILMPVIIAGCSVAEHPGSDSGSKKNDPYENSTVNTIRENQAIYKEQQRMKGIY</sequence>
<name>A0A1B8HTN3_9GAMM</name>
<feature type="compositionally biased region" description="Polar residues" evidence="1">
    <location>
        <begin position="35"/>
        <end position="45"/>
    </location>
</feature>